<protein>
    <recommendedName>
        <fullName evidence="2">cysteine-S-conjugate beta-lyase</fullName>
        <ecNumber evidence="2">4.4.1.13</ecNumber>
    </recommendedName>
</protein>
<dbReference type="InterPro" id="IPR004839">
    <property type="entry name" value="Aminotransferase_I/II_large"/>
</dbReference>
<comment type="caution">
    <text evidence="7">The sequence shown here is derived from an EMBL/GenBank/DDBJ whole genome shotgun (WGS) entry which is preliminary data.</text>
</comment>
<dbReference type="RefSeq" id="WP_109625853.1">
    <property type="nucleotide sequence ID" value="NZ_CANTIO010000001.1"/>
</dbReference>
<keyword evidence="3" id="KW-0663">Pyridoxal phosphate</keyword>
<dbReference type="InterPro" id="IPR015422">
    <property type="entry name" value="PyrdxlP-dep_Trfase_small"/>
</dbReference>
<organism evidence="7 8">
    <name type="scientific">Murimonas intestini</name>
    <dbReference type="NCBI Taxonomy" id="1337051"/>
    <lineage>
        <taxon>Bacteria</taxon>
        <taxon>Bacillati</taxon>
        <taxon>Bacillota</taxon>
        <taxon>Clostridia</taxon>
        <taxon>Lachnospirales</taxon>
        <taxon>Lachnospiraceae</taxon>
        <taxon>Murimonas</taxon>
    </lineage>
</organism>
<evidence type="ECO:0000256" key="2">
    <source>
        <dbReference type="ARBA" id="ARBA00012224"/>
    </source>
</evidence>
<dbReference type="GO" id="GO:0030170">
    <property type="term" value="F:pyridoxal phosphate binding"/>
    <property type="evidence" value="ECO:0007669"/>
    <property type="project" value="InterPro"/>
</dbReference>
<evidence type="ECO:0000313" key="7">
    <source>
        <dbReference type="EMBL" id="PWJ76708.1"/>
    </source>
</evidence>
<accession>A0AB73T664</accession>
<name>A0AB73T664_9FIRM</name>
<proteinExistence type="inferred from homology"/>
<sequence>MLNDSFKQIVPRDKDSLKYCITPEKVREAGYMSFSAAEMDFPTAPSIIKSVTEMVQRGIFGFTLMTDEYKERVIWWMKNARDWEIDLDWIVPTMGTIYSVATAIRMSTAEGEGVIVQNPGYHRYAQAAERLHRKVVVSRLKEEDGRYTMDFEDLERCMAVPENRLFVLCNPNNPTARVWTREELTEVGRLAAKYGVIVFSDEIFAEVTFDGHRTVPFLEIQEGLAQAIVCTSLGKCFNFTGVNHANVLIADENLRERFITQRNADHYGSLEPFAYASVMGAYTPEGLKWKNEMTALVDENRKKVLKAFKEEFAPNYVFPIEGTYVCWIHWKGIVHDGASLKDFLVQEALLALDGGMDYDEECQDYCRMNLATTREQMDNALDRLRRALKKQGCRS</sequence>
<dbReference type="PANTHER" id="PTHR43525">
    <property type="entry name" value="PROTEIN MALY"/>
    <property type="match status" value="1"/>
</dbReference>
<dbReference type="Gene3D" id="3.90.1150.10">
    <property type="entry name" value="Aspartate Aminotransferase, domain 1"/>
    <property type="match status" value="1"/>
</dbReference>
<dbReference type="InterPro" id="IPR015421">
    <property type="entry name" value="PyrdxlP-dep_Trfase_major"/>
</dbReference>
<gene>
    <name evidence="7" type="ORF">C7383_104154</name>
</gene>
<comment type="cofactor">
    <cofactor evidence="1">
        <name>pyridoxal 5'-phosphate</name>
        <dbReference type="ChEBI" id="CHEBI:597326"/>
    </cofactor>
</comment>
<reference evidence="7 8" key="1">
    <citation type="submission" date="2018-05" db="EMBL/GenBank/DDBJ databases">
        <authorList>
            <person name="Goeker M."/>
            <person name="Huntemann M."/>
            <person name="Clum A."/>
            <person name="Pillay M."/>
            <person name="Palaniappan K."/>
            <person name="Varghese N."/>
            <person name="Mikhailova N."/>
            <person name="Stamatis D."/>
            <person name="Reddy T."/>
            <person name="Daum C."/>
            <person name="Shapiro N."/>
            <person name="Ivanova N."/>
            <person name="Kyrpides N."/>
            <person name="Woyke T."/>
        </authorList>
    </citation>
    <scope>NUCLEOTIDE SEQUENCE [LARGE SCALE GENOMIC DNA]</scope>
    <source>
        <strain evidence="7 8">DSM 26524</strain>
    </source>
</reference>
<dbReference type="GO" id="GO:0047804">
    <property type="term" value="F:cysteine-S-conjugate beta-lyase activity"/>
    <property type="evidence" value="ECO:0007669"/>
    <property type="project" value="UniProtKB-EC"/>
</dbReference>
<dbReference type="EMBL" id="QGGY01000004">
    <property type="protein sequence ID" value="PWJ76708.1"/>
    <property type="molecule type" value="Genomic_DNA"/>
</dbReference>
<dbReference type="CDD" id="cd00609">
    <property type="entry name" value="AAT_like"/>
    <property type="match status" value="1"/>
</dbReference>
<dbReference type="EC" id="4.4.1.13" evidence="2"/>
<keyword evidence="8" id="KW-1185">Reference proteome</keyword>
<feature type="domain" description="Aminotransferase class I/classII large" evidence="6">
    <location>
        <begin position="31"/>
        <end position="384"/>
    </location>
</feature>
<dbReference type="SUPFAM" id="SSF53383">
    <property type="entry name" value="PLP-dependent transferases"/>
    <property type="match status" value="1"/>
</dbReference>
<evidence type="ECO:0000313" key="8">
    <source>
        <dbReference type="Proteomes" id="UP000245412"/>
    </source>
</evidence>
<dbReference type="AlphaFoldDB" id="A0AB73T664"/>
<dbReference type="InterPro" id="IPR015424">
    <property type="entry name" value="PyrdxlP-dep_Trfase"/>
</dbReference>
<dbReference type="PANTHER" id="PTHR43525:SF1">
    <property type="entry name" value="PROTEIN MALY"/>
    <property type="match status" value="1"/>
</dbReference>
<evidence type="ECO:0000256" key="5">
    <source>
        <dbReference type="ARBA" id="ARBA00037974"/>
    </source>
</evidence>
<dbReference type="Gene3D" id="3.40.640.10">
    <property type="entry name" value="Type I PLP-dependent aspartate aminotransferase-like (Major domain)"/>
    <property type="match status" value="1"/>
</dbReference>
<evidence type="ECO:0000256" key="3">
    <source>
        <dbReference type="ARBA" id="ARBA00022898"/>
    </source>
</evidence>
<dbReference type="Proteomes" id="UP000245412">
    <property type="component" value="Unassembled WGS sequence"/>
</dbReference>
<dbReference type="Pfam" id="PF00155">
    <property type="entry name" value="Aminotran_1_2"/>
    <property type="match status" value="1"/>
</dbReference>
<evidence type="ECO:0000256" key="1">
    <source>
        <dbReference type="ARBA" id="ARBA00001933"/>
    </source>
</evidence>
<evidence type="ECO:0000256" key="4">
    <source>
        <dbReference type="ARBA" id="ARBA00023239"/>
    </source>
</evidence>
<comment type="similarity">
    <text evidence="5">Belongs to the class-II pyridoxal-phosphate-dependent aminotransferase family. MalY/PatB cystathionine beta-lyase subfamily.</text>
</comment>
<evidence type="ECO:0000259" key="6">
    <source>
        <dbReference type="Pfam" id="PF00155"/>
    </source>
</evidence>
<keyword evidence="4" id="KW-0456">Lyase</keyword>
<dbReference type="InterPro" id="IPR051798">
    <property type="entry name" value="Class-II_PLP-Dep_Aminotrans"/>
</dbReference>